<dbReference type="EMBL" id="JAYGHX010000001">
    <property type="protein sequence ID" value="MEA5389792.1"/>
    <property type="molecule type" value="Genomic_DNA"/>
</dbReference>
<feature type="region of interest" description="Disordered" evidence="1">
    <location>
        <begin position="587"/>
        <end position="623"/>
    </location>
</feature>
<evidence type="ECO:0000313" key="4">
    <source>
        <dbReference type="EMBL" id="MEA5389792.1"/>
    </source>
</evidence>
<dbReference type="PANTHER" id="PTHR42736">
    <property type="entry name" value="PROTEIN-GLUTAMINE GAMMA-GLUTAMYLTRANSFERASE"/>
    <property type="match status" value="1"/>
</dbReference>
<feature type="transmembrane region" description="Helical" evidence="2">
    <location>
        <begin position="499"/>
        <end position="522"/>
    </location>
</feature>
<dbReference type="Pfam" id="PF13559">
    <property type="entry name" value="DUF4129"/>
    <property type="match status" value="1"/>
</dbReference>
<dbReference type="PANTHER" id="PTHR42736:SF1">
    <property type="entry name" value="PROTEIN-GLUTAMINE GAMMA-GLUTAMYLTRANSFERASE"/>
    <property type="match status" value="1"/>
</dbReference>
<dbReference type="InterPro" id="IPR025403">
    <property type="entry name" value="TgpA-like_C"/>
</dbReference>
<keyword evidence="2" id="KW-1133">Transmembrane helix</keyword>
<dbReference type="Pfam" id="PF11992">
    <property type="entry name" value="TgpA_N"/>
    <property type="match status" value="1"/>
</dbReference>
<reference evidence="4 5" key="1">
    <citation type="submission" date="2023-12" db="EMBL/GenBank/DDBJ databases">
        <title>Baltic Sea Cyanobacteria.</title>
        <authorList>
            <person name="Delbaje E."/>
            <person name="Fewer D.P."/>
            <person name="Shishido T.K."/>
        </authorList>
    </citation>
    <scope>NUCLEOTIDE SEQUENCE [LARGE SCALE GENOMIC DNA]</scope>
    <source>
        <strain evidence="4 5">UHCC 0139</strain>
    </source>
</reference>
<feature type="transmembrane region" description="Helical" evidence="2">
    <location>
        <begin position="20"/>
        <end position="51"/>
    </location>
</feature>
<evidence type="ECO:0000256" key="2">
    <source>
        <dbReference type="SAM" id="Phobius"/>
    </source>
</evidence>
<dbReference type="Gene3D" id="3.10.620.30">
    <property type="match status" value="1"/>
</dbReference>
<dbReference type="SUPFAM" id="SSF54001">
    <property type="entry name" value="Cysteine proteinases"/>
    <property type="match status" value="1"/>
</dbReference>
<sequence>MPDGPGLLPMSRAAAPLQWLTMGLLAVGLLGLSPALSLSLLAFGLAVLTALKLREARSLEERRVVALLQLVCAGLLAALRPELAPSLLQGLAILMALAGLLALELGSGPDWTALLRRSLQVLLAALPIALVLFLLLPRLMPFTNFGTGQGMGAMTGLSDSMEPGSIARLAVSRQAAARVAFPLGGEPPPLEQRYWRVLVHERFDGRSWRSAAPSFPRPAAGQPSPPPSPAAPGEGIQLWLIEPSGLAAVPWSGSGRPLSADLSLQGSGELLNRAPGSQRRVYALTRTADQPGWRTAPPGPVDLLLPVGENPRLEALAAGWRRLSSDRERLEAASGWFRAQPFRYTLEPGALPRQAPLDHFLFESRLGFCGHYASAFTTLMRAAGVPARVVSGYRGGQWVQPVGGTGYVDLRQADAHAWSEVWLAGEGWRRVDPTAWAAGDPLARSGAAGSVSRAGGGPLDWVQQQWWGLDIAWARWWLGYDGEQQQALVERLLGEQRHLLGVVVLLAVAVSLVAGLGSLGWLGRRHRGDPLRLELERTLRAFARQGMAPAAGETLGGFARRLSQRWPSLADPLEAFVASYQQQRFASAPSRTGRRQAQRLGRVLRRSLRTGNRPAEAVQRNHP</sequence>
<evidence type="ECO:0000256" key="1">
    <source>
        <dbReference type="SAM" id="MobiDB-lite"/>
    </source>
</evidence>
<feature type="transmembrane region" description="Helical" evidence="2">
    <location>
        <begin position="118"/>
        <end position="136"/>
    </location>
</feature>
<dbReference type="SMART" id="SM00460">
    <property type="entry name" value="TGc"/>
    <property type="match status" value="1"/>
</dbReference>
<feature type="region of interest" description="Disordered" evidence="1">
    <location>
        <begin position="210"/>
        <end position="234"/>
    </location>
</feature>
<dbReference type="Proteomes" id="UP001304461">
    <property type="component" value="Unassembled WGS sequence"/>
</dbReference>
<feature type="transmembrane region" description="Helical" evidence="2">
    <location>
        <begin position="87"/>
        <end position="106"/>
    </location>
</feature>
<feature type="compositionally biased region" description="Low complexity" evidence="1">
    <location>
        <begin position="210"/>
        <end position="222"/>
    </location>
</feature>
<gene>
    <name evidence="4" type="ORF">VB738_00830</name>
</gene>
<protein>
    <submittedName>
        <fullName evidence="4">DUF3488 and transglutaminase-like domain-containing protein</fullName>
    </submittedName>
</protein>
<dbReference type="InterPro" id="IPR002931">
    <property type="entry name" value="Transglutaminase-like"/>
</dbReference>
<name>A0ABU5RNX9_9CYAN</name>
<evidence type="ECO:0000259" key="3">
    <source>
        <dbReference type="SMART" id="SM00460"/>
    </source>
</evidence>
<accession>A0ABU5RNX9</accession>
<dbReference type="InterPro" id="IPR052901">
    <property type="entry name" value="Bact_TGase-like"/>
</dbReference>
<feature type="compositionally biased region" description="Basic residues" evidence="1">
    <location>
        <begin position="592"/>
        <end position="608"/>
    </location>
</feature>
<keyword evidence="5" id="KW-1185">Reference proteome</keyword>
<keyword evidence="2" id="KW-0812">Transmembrane</keyword>
<feature type="transmembrane region" description="Helical" evidence="2">
    <location>
        <begin position="63"/>
        <end position="81"/>
    </location>
</feature>
<evidence type="ECO:0000313" key="5">
    <source>
        <dbReference type="Proteomes" id="UP001304461"/>
    </source>
</evidence>
<dbReference type="InterPro" id="IPR038765">
    <property type="entry name" value="Papain-like_cys_pep_sf"/>
</dbReference>
<dbReference type="InterPro" id="IPR021878">
    <property type="entry name" value="TgpA_N"/>
</dbReference>
<dbReference type="Pfam" id="PF01841">
    <property type="entry name" value="Transglut_core"/>
    <property type="match status" value="1"/>
</dbReference>
<comment type="caution">
    <text evidence="4">The sequence shown here is derived from an EMBL/GenBank/DDBJ whole genome shotgun (WGS) entry which is preliminary data.</text>
</comment>
<organism evidence="4 5">
    <name type="scientific">Cyanobium gracile UHCC 0139</name>
    <dbReference type="NCBI Taxonomy" id="3110308"/>
    <lineage>
        <taxon>Bacteria</taxon>
        <taxon>Bacillati</taxon>
        <taxon>Cyanobacteriota</taxon>
        <taxon>Cyanophyceae</taxon>
        <taxon>Synechococcales</taxon>
        <taxon>Prochlorococcaceae</taxon>
        <taxon>Cyanobium</taxon>
    </lineage>
</organism>
<proteinExistence type="predicted"/>
<keyword evidence="2" id="KW-0472">Membrane</keyword>
<dbReference type="RefSeq" id="WP_323303927.1">
    <property type="nucleotide sequence ID" value="NZ_JAYGHX010000001.1"/>
</dbReference>
<feature type="domain" description="Transglutaminase-like" evidence="3">
    <location>
        <begin position="361"/>
        <end position="435"/>
    </location>
</feature>